<dbReference type="Gene3D" id="3.40.50.1100">
    <property type="match status" value="2"/>
</dbReference>
<dbReference type="AlphaFoldDB" id="A0A7M7NLL5"/>
<evidence type="ECO:0000256" key="2">
    <source>
        <dbReference type="ARBA" id="ARBA00008639"/>
    </source>
</evidence>
<name>A0A7M7NLL5_STRPU</name>
<dbReference type="InterPro" id="IPR036052">
    <property type="entry name" value="TrpB-like_PALP_sf"/>
</dbReference>
<dbReference type="FunFam" id="3.40.50.1100:FF:000042">
    <property type="entry name" value="Bifunctional D-cysteine desulfhydrase/1-aminocyclopropane-1-carboxylate deaminase mitochondrial"/>
    <property type="match status" value="1"/>
</dbReference>
<dbReference type="Pfam" id="PF00291">
    <property type="entry name" value="PALP"/>
    <property type="match status" value="1"/>
</dbReference>
<reference evidence="6" key="1">
    <citation type="submission" date="2015-02" db="EMBL/GenBank/DDBJ databases">
        <title>Genome sequencing for Strongylocentrotus purpuratus.</title>
        <authorList>
            <person name="Murali S."/>
            <person name="Liu Y."/>
            <person name="Vee V."/>
            <person name="English A."/>
            <person name="Wang M."/>
            <person name="Skinner E."/>
            <person name="Han Y."/>
            <person name="Muzny D.M."/>
            <person name="Worley K.C."/>
            <person name="Gibbs R.A."/>
        </authorList>
    </citation>
    <scope>NUCLEOTIDE SEQUENCE</scope>
</reference>
<sequence length="424" mass="46813">MTKVLGKFLLLSPTRRLDCCLPVPTLAGRSNTNLNSRSRLFSSGATMADFPLKSYSAAPWMEKLKHIPRHRLELAMLNTPIHRWNLPGTPANFDVFIKRDDMTGSSLSGNKIRKLEFLLADAVSQGCDTVITCGGVRSNHCRTTAVATRQLGMDCHLLLRSEATNLDGSFTGNTLLDSMVGCSFYLIPKKSQYNTHIYPRMQQLVEYLRDSLGKKAYPIPIGGSNSVGVFGYLECFRELLQQNVQERFSDIVITSGSSGSLAGLAIGNYLTGSKLRIHGMAICDDAKYFHGEINKVLRELGMQEGQGSSGVRSEDIVDVVEGVRGLGYGLSQPEELECINQVARTTGIFVDPVYTGKATFHLMRLMKEEPDRFQGSKILFIHTGGVFDLFSGAMGSMADKRTSSEKKVYDWMEMTEKTPLCQSG</sequence>
<dbReference type="RefSeq" id="XP_030838325.1">
    <property type="nucleotide sequence ID" value="XM_030982465.1"/>
</dbReference>
<dbReference type="InParanoid" id="A0A7M7NLL5"/>
<keyword evidence="3" id="KW-0663">Pyridoxal phosphate</keyword>
<dbReference type="OMA" id="ERYHAGT"/>
<dbReference type="NCBIfam" id="TIGR01275">
    <property type="entry name" value="ACC_deam_rel"/>
    <property type="match status" value="1"/>
</dbReference>
<dbReference type="KEGG" id="spu:115922795"/>
<dbReference type="Proteomes" id="UP000007110">
    <property type="component" value="Unassembled WGS sequence"/>
</dbReference>
<organism evidence="5 6">
    <name type="scientific">Strongylocentrotus purpuratus</name>
    <name type="common">Purple sea urchin</name>
    <dbReference type="NCBI Taxonomy" id="7668"/>
    <lineage>
        <taxon>Eukaryota</taxon>
        <taxon>Metazoa</taxon>
        <taxon>Echinodermata</taxon>
        <taxon>Eleutherozoa</taxon>
        <taxon>Echinozoa</taxon>
        <taxon>Echinoidea</taxon>
        <taxon>Euechinoidea</taxon>
        <taxon>Echinacea</taxon>
        <taxon>Camarodonta</taxon>
        <taxon>Echinidea</taxon>
        <taxon>Strongylocentrotidae</taxon>
        <taxon>Strongylocentrotus</taxon>
    </lineage>
</organism>
<comment type="similarity">
    <text evidence="2">Belongs to the ACC deaminase/D-cysteine desulfhydrase family.</text>
</comment>
<dbReference type="PANTHER" id="PTHR43780:SF2">
    <property type="entry name" value="1-AMINOCYCLOPROPANE-1-CARBOXYLATE DEAMINASE-RELATED"/>
    <property type="match status" value="1"/>
</dbReference>
<evidence type="ECO:0000256" key="3">
    <source>
        <dbReference type="ARBA" id="ARBA00022898"/>
    </source>
</evidence>
<reference evidence="5" key="2">
    <citation type="submission" date="2021-01" db="UniProtKB">
        <authorList>
            <consortium name="EnsemblMetazoa"/>
        </authorList>
    </citation>
    <scope>IDENTIFICATION</scope>
</reference>
<keyword evidence="6" id="KW-1185">Reference proteome</keyword>
<evidence type="ECO:0000313" key="6">
    <source>
        <dbReference type="Proteomes" id="UP000007110"/>
    </source>
</evidence>
<protein>
    <recommendedName>
        <fullName evidence="4">Tryptophan synthase beta chain-like PALP domain-containing protein</fullName>
    </recommendedName>
</protein>
<dbReference type="InterPro" id="IPR005966">
    <property type="entry name" value="D-Cys_desShydrase"/>
</dbReference>
<evidence type="ECO:0000256" key="1">
    <source>
        <dbReference type="ARBA" id="ARBA00001933"/>
    </source>
</evidence>
<evidence type="ECO:0000259" key="4">
    <source>
        <dbReference type="Pfam" id="PF00291"/>
    </source>
</evidence>
<proteinExistence type="inferred from homology"/>
<dbReference type="GeneID" id="115922795"/>
<dbReference type="PANTHER" id="PTHR43780">
    <property type="entry name" value="1-AMINOCYCLOPROPANE-1-CARBOXYLATE DEAMINASE-RELATED"/>
    <property type="match status" value="1"/>
</dbReference>
<dbReference type="SUPFAM" id="SSF53686">
    <property type="entry name" value="Tryptophan synthase beta subunit-like PLP-dependent enzymes"/>
    <property type="match status" value="1"/>
</dbReference>
<dbReference type="OrthoDB" id="10266364at2759"/>
<feature type="domain" description="Tryptophan synthase beta chain-like PALP" evidence="4">
    <location>
        <begin position="74"/>
        <end position="384"/>
    </location>
</feature>
<dbReference type="InterPro" id="IPR027278">
    <property type="entry name" value="ACCD_DCysDesulf"/>
</dbReference>
<comment type="cofactor">
    <cofactor evidence="1">
        <name>pyridoxal 5'-phosphate</name>
        <dbReference type="ChEBI" id="CHEBI:597326"/>
    </cofactor>
</comment>
<evidence type="ECO:0000313" key="5">
    <source>
        <dbReference type="EnsemblMetazoa" id="XP_030838325"/>
    </source>
</evidence>
<accession>A0A7M7NLL5</accession>
<dbReference type="GO" id="GO:0019148">
    <property type="term" value="F:D-cysteine desulfhydrase activity"/>
    <property type="evidence" value="ECO:0000318"/>
    <property type="project" value="GO_Central"/>
</dbReference>
<dbReference type="InterPro" id="IPR001926">
    <property type="entry name" value="TrpB-like_PALP"/>
</dbReference>
<dbReference type="EnsemblMetazoa" id="XM_030982465">
    <property type="protein sequence ID" value="XP_030838325"/>
    <property type="gene ID" value="LOC115922795"/>
</dbReference>